<evidence type="ECO:0000313" key="5">
    <source>
        <dbReference type="RefSeq" id="XP_018494551.1"/>
    </source>
</evidence>
<dbReference type="InterPro" id="IPR040479">
    <property type="entry name" value="CLIP_SPH_mas"/>
</dbReference>
<proteinExistence type="predicted"/>
<dbReference type="InterPro" id="IPR043504">
    <property type="entry name" value="Peptidase_S1_PA_chymotrypsin"/>
</dbReference>
<feature type="compositionally biased region" description="Low complexity" evidence="2">
    <location>
        <begin position="855"/>
        <end position="864"/>
    </location>
</feature>
<dbReference type="Gene3D" id="2.40.10.10">
    <property type="entry name" value="Trypsin-like serine proteases"/>
    <property type="match status" value="2"/>
</dbReference>
<feature type="compositionally biased region" description="Basic residues" evidence="2">
    <location>
        <begin position="533"/>
        <end position="543"/>
    </location>
</feature>
<feature type="compositionally biased region" description="Basic and acidic residues" evidence="2">
    <location>
        <begin position="544"/>
        <end position="553"/>
    </location>
</feature>
<feature type="region of interest" description="Disordered" evidence="2">
    <location>
        <begin position="826"/>
        <end position="867"/>
    </location>
</feature>
<sequence>MTENFGVRVNLNLDFKDQIVRVVRSFNTLINTIFRYDDSDLRILTQVCKIDLLDAFFNIRAINQRSGGYTSPDLSPTPKPNPRATQARQGRTLEPQVKAEFRSMHSEESQHVIEDPVHDLKTPGYVEGGDAENPGDVGVTASLIEGTGPPMEISRRMDVESEVLPPEEIKSKTLHFKRQDNETVVLYRPRNRSRQGYQRSRILVQKPSGGRNREIHKGKSLFYDSSAELLGVPSSQSPMVVPVVTKVLPDSCANRSCVAKVDVGVSDIERPLNLLSNLPAIADLGGLAFLSKLANLSYLLNATNMETHDPQPTRSPTMQTSGDANIRLAESKFHQEENSDLLSAENTTREVEGRDRGSNARSLFKLLGGGGNVGVGGATQMSALNASTTATTTATKTPEKESKMSPFRFGLQQLFTPRLPMAYNPMLAYSPQYPLLYPTRSPLLPLYAANGLIPTMTTRAPLTTSAPSSASIIASPEPRKSCSGECIDVFAALMCDQVDEEAHCDQLTQRCCVKGTEQVTKFLKRHGTVARTKKHKKIKKIRHKEPAADRDRVGTSTPAPKENSIEEGGVKIEIEEDHKRPERHRIFVHSTTSTKRPQMHIASGNGVYHVIGSKDVWTTRYPEIPKYVTIVTTTRKPAKQSATRRMDEAAPTVHYESNENDDTFQETRPATKRRHPQNLNDAELEMIESHVQETEIPFEGSQAIKQVNETQSANAIDTVAEAPPCPGNCVLPIFSFFCDAQHKTSYVCPVGRVCCVGTPSVEEQKNSTRTEEESNTNTNALLEDDRHDHICAGRCVPVFFQYTCKHPLRITDDICPTGSLCCTGIGKKDDGEEEREDEESQTDPETQDDDEGKKTTQAQAQSQKDAAEVAKNKLNFLHSILTTVLSTKKPNIQSAQNSAKLKQRPEEYMQADEDQLRPTYVQEPKYFAASEQLASEESTDPPEVVIEPAIPPSMPTVDTRFSQLERPPMVTPPYSHRRPMHNVHGMPPAMRHRNNHNSHNRIPSGAVDEEMLERHYPIRSRFQRPHPYGNLPHRFRTMPTRRPYDDSEEMMPTEEHANEGAPETTEETPIEDERENFSELRPDMNRHSHKDQHREVVTPETENHEVYSQANSQEQDATEVQNFTSPFLTEWAPSDVNAARVKEVNSANLTLEERPSEDSRGVHPSSCGLNGFHIKRWHSRNEANPGEWCWQAAIVDSDDNLLCSGAVIGAQWIATSASCVANYTASSPPDLRAKIGYVDMASGPVGSQTKTVSMVYSHHSFNAQTRENDIALLKLHDFIDLNGLVCVICLPSTLRPEGAMEGCTLTAYRKESPTKFKLTYDRVNRVDLQVCGDLASLKNSTAEASAGQRTKFCAGEMDLAERTGACEPSSLDAERKPILGLGNPLVCRVDNFYQLSGISSTYLGCEQLATPTYYTNLAYFTGWINQITNVNRYS</sequence>
<feature type="region of interest" description="Disordered" evidence="2">
    <location>
        <begin position="533"/>
        <end position="566"/>
    </location>
</feature>
<evidence type="ECO:0000256" key="1">
    <source>
        <dbReference type="ARBA" id="ARBA00023157"/>
    </source>
</evidence>
<dbReference type="SMART" id="SM00020">
    <property type="entry name" value="Tryp_SPc"/>
    <property type="match status" value="1"/>
</dbReference>
<feature type="region of interest" description="Disordered" evidence="2">
    <location>
        <begin position="67"/>
        <end position="91"/>
    </location>
</feature>
<dbReference type="PANTHER" id="PTHR24250:SF45">
    <property type="entry name" value="INACTIVE SERINE PROTEASE 54"/>
    <property type="match status" value="1"/>
</dbReference>
<feature type="compositionally biased region" description="Basic and acidic residues" evidence="2">
    <location>
        <begin position="347"/>
        <end position="357"/>
    </location>
</feature>
<dbReference type="GO" id="GO:0006508">
    <property type="term" value="P:proteolysis"/>
    <property type="evidence" value="ECO:0007669"/>
    <property type="project" value="InterPro"/>
</dbReference>
<dbReference type="GeneID" id="108864091"/>
<evidence type="ECO:0000256" key="2">
    <source>
        <dbReference type="SAM" id="MobiDB-lite"/>
    </source>
</evidence>
<dbReference type="RefSeq" id="XP_018494551.1">
    <property type="nucleotide sequence ID" value="XM_018639035.1"/>
</dbReference>
<accession>A0AAJ7P9G9</accession>
<dbReference type="InterPro" id="IPR009003">
    <property type="entry name" value="Peptidase_S1_PA"/>
</dbReference>
<evidence type="ECO:0000313" key="4">
    <source>
        <dbReference type="Proteomes" id="UP000694867"/>
    </source>
</evidence>
<dbReference type="InterPro" id="IPR001254">
    <property type="entry name" value="Trypsin_dom"/>
</dbReference>
<gene>
    <name evidence="5" type="primary">LOC108864091</name>
</gene>
<dbReference type="SUPFAM" id="SSF50494">
    <property type="entry name" value="Trypsin-like serine proteases"/>
    <property type="match status" value="1"/>
</dbReference>
<dbReference type="GO" id="GO:0004252">
    <property type="term" value="F:serine-type endopeptidase activity"/>
    <property type="evidence" value="ECO:0007669"/>
    <property type="project" value="InterPro"/>
</dbReference>
<feature type="region of interest" description="Disordered" evidence="2">
    <location>
        <begin position="335"/>
        <end position="357"/>
    </location>
</feature>
<dbReference type="Pfam" id="PF18398">
    <property type="entry name" value="CLIP_SPH_mas"/>
    <property type="match status" value="3"/>
</dbReference>
<organism evidence="4 5">
    <name type="scientific">Galendromus occidentalis</name>
    <name type="common">western predatory mite</name>
    <dbReference type="NCBI Taxonomy" id="34638"/>
    <lineage>
        <taxon>Eukaryota</taxon>
        <taxon>Metazoa</taxon>
        <taxon>Ecdysozoa</taxon>
        <taxon>Arthropoda</taxon>
        <taxon>Chelicerata</taxon>
        <taxon>Arachnida</taxon>
        <taxon>Acari</taxon>
        <taxon>Parasitiformes</taxon>
        <taxon>Mesostigmata</taxon>
        <taxon>Gamasina</taxon>
        <taxon>Phytoseioidea</taxon>
        <taxon>Phytoseiidae</taxon>
        <taxon>Typhlodrominae</taxon>
        <taxon>Galendromus</taxon>
    </lineage>
</organism>
<dbReference type="Proteomes" id="UP000694867">
    <property type="component" value="Unplaced"/>
</dbReference>
<dbReference type="PANTHER" id="PTHR24250">
    <property type="entry name" value="CHYMOTRYPSIN-RELATED"/>
    <property type="match status" value="1"/>
</dbReference>
<feature type="compositionally biased region" description="Acidic residues" evidence="2">
    <location>
        <begin position="831"/>
        <end position="850"/>
    </location>
</feature>
<name>A0AAJ7P9G9_9ACAR</name>
<dbReference type="PROSITE" id="PS50240">
    <property type="entry name" value="TRYPSIN_DOM"/>
    <property type="match status" value="1"/>
</dbReference>
<dbReference type="CDD" id="cd00190">
    <property type="entry name" value="Tryp_SPc"/>
    <property type="match status" value="1"/>
</dbReference>
<protein>
    <submittedName>
        <fullName evidence="5">Uncharacterized protein LOC108864091</fullName>
    </submittedName>
</protein>
<dbReference type="KEGG" id="goe:108864091"/>
<dbReference type="Pfam" id="PF00089">
    <property type="entry name" value="Trypsin"/>
    <property type="match status" value="1"/>
</dbReference>
<feature type="region of interest" description="Disordered" evidence="2">
    <location>
        <begin position="1044"/>
        <end position="1072"/>
    </location>
</feature>
<feature type="domain" description="Peptidase S1" evidence="3">
    <location>
        <begin position="1168"/>
        <end position="1429"/>
    </location>
</feature>
<evidence type="ECO:0000259" key="3">
    <source>
        <dbReference type="PROSITE" id="PS50240"/>
    </source>
</evidence>
<reference evidence="5" key="1">
    <citation type="submission" date="2025-08" db="UniProtKB">
        <authorList>
            <consortium name="RefSeq"/>
        </authorList>
    </citation>
    <scope>IDENTIFICATION</scope>
</reference>
<keyword evidence="4" id="KW-1185">Reference proteome</keyword>
<keyword evidence="1" id="KW-1015">Disulfide bond</keyword>